<dbReference type="Proteomes" id="UP000322181">
    <property type="component" value="Unassembled WGS sequence"/>
</dbReference>
<evidence type="ECO:0000256" key="1">
    <source>
        <dbReference type="SAM" id="MobiDB-lite"/>
    </source>
</evidence>
<comment type="caution">
    <text evidence="3">The sequence shown here is derived from an EMBL/GenBank/DDBJ whole genome shotgun (WGS) entry which is preliminary data.</text>
</comment>
<dbReference type="SUPFAM" id="SSF159871">
    <property type="entry name" value="YdgH-like"/>
    <property type="match status" value="1"/>
</dbReference>
<organism evidence="3 4">
    <name type="scientific">Morganella psychrotolerans</name>
    <dbReference type="NCBI Taxonomy" id="368603"/>
    <lineage>
        <taxon>Bacteria</taxon>
        <taxon>Pseudomonadati</taxon>
        <taxon>Pseudomonadota</taxon>
        <taxon>Gammaproteobacteria</taxon>
        <taxon>Enterobacterales</taxon>
        <taxon>Morganellaceae</taxon>
        <taxon>Morganella</taxon>
    </lineage>
</organism>
<keyword evidence="2" id="KW-0732">Signal</keyword>
<dbReference type="Gene3D" id="3.30.1660.10">
    <property type="entry name" value="Flavin-binding protein dodecin"/>
    <property type="match status" value="1"/>
</dbReference>
<evidence type="ECO:0000313" key="4">
    <source>
        <dbReference type="Proteomes" id="UP000322181"/>
    </source>
</evidence>
<dbReference type="EMBL" id="VXKB01000002">
    <property type="protein sequence ID" value="KAA8715345.1"/>
    <property type="molecule type" value="Genomic_DNA"/>
</dbReference>
<gene>
    <name evidence="3" type="ORF">F4V73_10200</name>
</gene>
<sequence length="105" mass="11172">MMIKHILKITVASALFLMSSVSTAQTITAWGDTLSDAEASIAKQAEKAGATYKITSARVGWVTYVTATLLKQKDTPDAAPAENKKTIINQSPENSSTSEKTPLAD</sequence>
<name>A0A5M9R7D6_9GAMM</name>
<evidence type="ECO:0000313" key="3">
    <source>
        <dbReference type="EMBL" id="KAA8715345.1"/>
    </source>
</evidence>
<reference evidence="3 4" key="1">
    <citation type="submission" date="2019-09" db="EMBL/GenBank/DDBJ databases">
        <title>Draft genome sequence of various Type strains from the CCUG.</title>
        <authorList>
            <person name="Pineiro-Iglesias B."/>
            <person name="Tunovic T."/>
            <person name="Unosson C."/>
            <person name="Inganas E."/>
            <person name="Ohlen M."/>
            <person name="Cardew S."/>
            <person name="Jensie-Markopoulos S."/>
            <person name="Salva-Serra F."/>
            <person name="Jaen-Luchoro D."/>
            <person name="Karlsson R."/>
            <person name="Svensson-Stadler L."/>
            <person name="Chun J."/>
            <person name="Moore E."/>
        </authorList>
    </citation>
    <scope>NUCLEOTIDE SEQUENCE [LARGE SCALE GENOMIC DNA]</scope>
    <source>
        <strain evidence="3 4">CCUG 53682T</strain>
    </source>
</reference>
<proteinExistence type="predicted"/>
<dbReference type="InterPro" id="IPR025543">
    <property type="entry name" value="Dodecin-like"/>
</dbReference>
<dbReference type="AlphaFoldDB" id="A0A5M9R7D6"/>
<feature type="chain" id="PRO_5024440616" evidence="2">
    <location>
        <begin position="25"/>
        <end position="105"/>
    </location>
</feature>
<accession>A0A5M9R7D6</accession>
<protein>
    <submittedName>
        <fullName evidence="3">DUF1471 domain-containing protein</fullName>
    </submittedName>
</protein>
<dbReference type="OrthoDB" id="6466352at2"/>
<feature type="compositionally biased region" description="Polar residues" evidence="1">
    <location>
        <begin position="86"/>
        <end position="105"/>
    </location>
</feature>
<evidence type="ECO:0000256" key="2">
    <source>
        <dbReference type="SAM" id="SignalP"/>
    </source>
</evidence>
<feature type="signal peptide" evidence="2">
    <location>
        <begin position="1"/>
        <end position="24"/>
    </location>
</feature>
<feature type="region of interest" description="Disordered" evidence="1">
    <location>
        <begin position="75"/>
        <end position="105"/>
    </location>
</feature>
<dbReference type="InterPro" id="IPR036275">
    <property type="entry name" value="YdgH-like_sf"/>
</dbReference>